<evidence type="ECO:0000313" key="2">
    <source>
        <dbReference type="Proteomes" id="UP000751518"/>
    </source>
</evidence>
<dbReference type="Proteomes" id="UP000751518">
    <property type="component" value="Unassembled WGS sequence"/>
</dbReference>
<name>A0A955LLF2_UNCKA</name>
<protein>
    <submittedName>
        <fullName evidence="1">Uncharacterized protein</fullName>
    </submittedName>
</protein>
<reference evidence="1" key="1">
    <citation type="submission" date="2020-04" db="EMBL/GenBank/DDBJ databases">
        <authorList>
            <person name="Zhang T."/>
        </authorList>
    </citation>
    <scope>NUCLEOTIDE SEQUENCE</scope>
    <source>
        <strain evidence="1">HKST-UBA03</strain>
    </source>
</reference>
<proteinExistence type="predicted"/>
<dbReference type="EMBL" id="JAGQKZ010000014">
    <property type="protein sequence ID" value="MCA9392016.1"/>
    <property type="molecule type" value="Genomic_DNA"/>
</dbReference>
<gene>
    <name evidence="1" type="ORF">KC614_02315</name>
</gene>
<evidence type="ECO:0000313" key="1">
    <source>
        <dbReference type="EMBL" id="MCA9392016.1"/>
    </source>
</evidence>
<dbReference type="AlphaFoldDB" id="A0A955LLF2"/>
<sequence length="93" mass="9980">MLQVFLRALVVSTAIIITAGANISINKGNTVPEVAGDVVVSEEIDGLILEEPAFINEEQDRVPLQERLVDPADDAEGQILPEAAQLDLSLMLN</sequence>
<organism evidence="1 2">
    <name type="scientific">candidate division WWE3 bacterium</name>
    <dbReference type="NCBI Taxonomy" id="2053526"/>
    <lineage>
        <taxon>Bacteria</taxon>
        <taxon>Katanobacteria</taxon>
    </lineage>
</organism>
<accession>A0A955LLF2</accession>
<comment type="caution">
    <text evidence="1">The sequence shown here is derived from an EMBL/GenBank/DDBJ whole genome shotgun (WGS) entry which is preliminary data.</text>
</comment>
<reference evidence="1" key="2">
    <citation type="journal article" date="2021" name="Microbiome">
        <title>Successional dynamics and alternative stable states in a saline activated sludge microbial community over 9 years.</title>
        <authorList>
            <person name="Wang Y."/>
            <person name="Ye J."/>
            <person name="Ju F."/>
            <person name="Liu L."/>
            <person name="Boyd J.A."/>
            <person name="Deng Y."/>
            <person name="Parks D.H."/>
            <person name="Jiang X."/>
            <person name="Yin X."/>
            <person name="Woodcroft B.J."/>
            <person name="Tyson G.W."/>
            <person name="Hugenholtz P."/>
            <person name="Polz M.F."/>
            <person name="Zhang T."/>
        </authorList>
    </citation>
    <scope>NUCLEOTIDE SEQUENCE</scope>
    <source>
        <strain evidence="1">HKST-UBA03</strain>
    </source>
</reference>